<keyword evidence="5" id="KW-0732">Signal</keyword>
<dbReference type="Proteomes" id="UP000515203">
    <property type="component" value="Unplaced"/>
</dbReference>
<feature type="domain" description="Cystatin" evidence="6">
    <location>
        <begin position="31"/>
        <end position="140"/>
    </location>
</feature>
<dbReference type="CDD" id="cd00042">
    <property type="entry name" value="CY"/>
    <property type="match status" value="1"/>
</dbReference>
<dbReference type="Pfam" id="PF00031">
    <property type="entry name" value="Cystatin"/>
    <property type="match status" value="1"/>
</dbReference>
<dbReference type="GeneID" id="111817891"/>
<dbReference type="InterPro" id="IPR000010">
    <property type="entry name" value="Cystatin_dom"/>
</dbReference>
<evidence type="ECO:0000256" key="3">
    <source>
        <dbReference type="ARBA" id="ARBA00022704"/>
    </source>
</evidence>
<dbReference type="InParanoid" id="A0A6P6EUF2"/>
<dbReference type="GO" id="GO:0005737">
    <property type="term" value="C:cytoplasm"/>
    <property type="evidence" value="ECO:0007669"/>
    <property type="project" value="TreeGrafter"/>
</dbReference>
<dbReference type="PANTHER" id="PTHR46186:SF2">
    <property type="entry name" value="CYSTATIN"/>
    <property type="match status" value="1"/>
</dbReference>
<organism evidence="7 8">
    <name type="scientific">Octodon degus</name>
    <name type="common">Degu</name>
    <name type="synonym">Sciurus degus</name>
    <dbReference type="NCBI Taxonomy" id="10160"/>
    <lineage>
        <taxon>Eukaryota</taxon>
        <taxon>Metazoa</taxon>
        <taxon>Chordata</taxon>
        <taxon>Craniata</taxon>
        <taxon>Vertebrata</taxon>
        <taxon>Euteleostomi</taxon>
        <taxon>Mammalia</taxon>
        <taxon>Eutheria</taxon>
        <taxon>Euarchontoglires</taxon>
        <taxon>Glires</taxon>
        <taxon>Rodentia</taxon>
        <taxon>Hystricomorpha</taxon>
        <taxon>Octodontidae</taxon>
        <taxon>Octodon</taxon>
    </lineage>
</organism>
<feature type="chain" id="PRO_5027669903" evidence="5">
    <location>
        <begin position="21"/>
        <end position="180"/>
    </location>
</feature>
<feature type="signal peptide" evidence="5">
    <location>
        <begin position="1"/>
        <end position="20"/>
    </location>
</feature>
<evidence type="ECO:0000259" key="6">
    <source>
        <dbReference type="SMART" id="SM00043"/>
    </source>
</evidence>
<keyword evidence="3" id="KW-0789">Thiol protease inhibitor</keyword>
<evidence type="ECO:0000313" key="7">
    <source>
        <dbReference type="Proteomes" id="UP000515203"/>
    </source>
</evidence>
<dbReference type="PANTHER" id="PTHR46186">
    <property type="entry name" value="CYSTATIN"/>
    <property type="match status" value="1"/>
</dbReference>
<sequence length="180" mass="20042">MAQCLRVPLLLLAALVFSLASTPMALKHSKNSLFSTEEQEDADISDKDKQNLVNFALHEYNKENGDLEFSRVAKVLSTRQQVAEGMNYYLDLKIGKTMCGKNRSNSGHCPFSKQPKKICSFVIYSTQHGDFKAIMKSSCQAAKRAQQSKHLQEATLKYWLVGCALGAQYLFILVIDLGSG</sequence>
<evidence type="ECO:0000313" key="8">
    <source>
        <dbReference type="RefSeq" id="XP_023575896.1"/>
    </source>
</evidence>
<evidence type="ECO:0000256" key="1">
    <source>
        <dbReference type="ARBA" id="ARBA00009403"/>
    </source>
</evidence>
<dbReference type="SUPFAM" id="SSF54403">
    <property type="entry name" value="Cystatin/monellin"/>
    <property type="match status" value="1"/>
</dbReference>
<name>A0A6P6EUF2_OCTDE</name>
<proteinExistence type="inferred from homology"/>
<keyword evidence="7" id="KW-1185">Reference proteome</keyword>
<dbReference type="SMART" id="SM00043">
    <property type="entry name" value="CY"/>
    <property type="match status" value="1"/>
</dbReference>
<protein>
    <submittedName>
        <fullName evidence="8">Cystatin-C-like</fullName>
    </submittedName>
</protein>
<dbReference type="FunFam" id="3.10.450.10:FF:000004">
    <property type="entry name" value="Cystatin C"/>
    <property type="match status" value="1"/>
</dbReference>
<reference evidence="8" key="1">
    <citation type="submission" date="2025-08" db="UniProtKB">
        <authorList>
            <consortium name="RefSeq"/>
        </authorList>
    </citation>
    <scope>IDENTIFICATION</scope>
</reference>
<accession>A0A6P6EUF2</accession>
<dbReference type="GO" id="GO:0005615">
    <property type="term" value="C:extracellular space"/>
    <property type="evidence" value="ECO:0007669"/>
    <property type="project" value="TreeGrafter"/>
</dbReference>
<dbReference type="AlphaFoldDB" id="A0A6P6EUF2"/>
<dbReference type="InterPro" id="IPR046350">
    <property type="entry name" value="Cystatin_sf"/>
</dbReference>
<dbReference type="GO" id="GO:0031982">
    <property type="term" value="C:vesicle"/>
    <property type="evidence" value="ECO:0007669"/>
    <property type="project" value="TreeGrafter"/>
</dbReference>
<comment type="similarity">
    <text evidence="1">Belongs to the cystatin family.</text>
</comment>
<keyword evidence="2" id="KW-0646">Protease inhibitor</keyword>
<dbReference type="Gene3D" id="3.10.450.10">
    <property type="match status" value="1"/>
</dbReference>
<dbReference type="RefSeq" id="XP_023575896.1">
    <property type="nucleotide sequence ID" value="XM_023720128.1"/>
</dbReference>
<dbReference type="GO" id="GO:0004869">
    <property type="term" value="F:cysteine-type endopeptidase inhibitor activity"/>
    <property type="evidence" value="ECO:0007669"/>
    <property type="project" value="UniProtKB-KW"/>
</dbReference>
<dbReference type="OrthoDB" id="1908104at2759"/>
<gene>
    <name evidence="8" type="primary">LOC111817891</name>
</gene>
<evidence type="ECO:0000256" key="2">
    <source>
        <dbReference type="ARBA" id="ARBA00022690"/>
    </source>
</evidence>
<keyword evidence="4" id="KW-1015">Disulfide bond</keyword>
<evidence type="ECO:0000256" key="4">
    <source>
        <dbReference type="ARBA" id="ARBA00023157"/>
    </source>
</evidence>
<evidence type="ECO:0000256" key="5">
    <source>
        <dbReference type="SAM" id="SignalP"/>
    </source>
</evidence>